<comment type="caution">
    <text evidence="2">The sequence shown here is derived from an EMBL/GenBank/DDBJ whole genome shotgun (WGS) entry which is preliminary data.</text>
</comment>
<protein>
    <submittedName>
        <fullName evidence="2">YbaY family lipoprotein</fullName>
    </submittedName>
</protein>
<proteinExistence type="predicted"/>
<accession>A0ABV4NH32</accession>
<dbReference type="Proteomes" id="UP001570417">
    <property type="component" value="Unassembled WGS sequence"/>
</dbReference>
<gene>
    <name evidence="2" type="ORF">AB4566_20765</name>
</gene>
<dbReference type="RefSeq" id="WP_137374619.1">
    <property type="nucleotide sequence ID" value="NZ_AP025490.1"/>
</dbReference>
<dbReference type="InterPro" id="IPR053196">
    <property type="entry name" value="Lipoprotein_YbaY-like"/>
</dbReference>
<feature type="signal peptide" evidence="1">
    <location>
        <begin position="1"/>
        <end position="23"/>
    </location>
</feature>
<keyword evidence="2" id="KW-0449">Lipoprotein</keyword>
<evidence type="ECO:0000256" key="1">
    <source>
        <dbReference type="SAM" id="SignalP"/>
    </source>
</evidence>
<evidence type="ECO:0000313" key="2">
    <source>
        <dbReference type="EMBL" id="MFA0570691.1"/>
    </source>
</evidence>
<keyword evidence="3" id="KW-1185">Reference proteome</keyword>
<evidence type="ECO:0000313" key="3">
    <source>
        <dbReference type="Proteomes" id="UP001570417"/>
    </source>
</evidence>
<dbReference type="PANTHER" id="PTHR38013:SF1">
    <property type="entry name" value="GLYCOPROTEIN_POLYSACCHARIDE METABOLISM"/>
    <property type="match status" value="1"/>
</dbReference>
<keyword evidence="1" id="KW-0732">Signal</keyword>
<feature type="chain" id="PRO_5047105251" evidence="1">
    <location>
        <begin position="24"/>
        <end position="142"/>
    </location>
</feature>
<organism evidence="2 3">
    <name type="scientific">Vibrio gallaecicus</name>
    <dbReference type="NCBI Taxonomy" id="552386"/>
    <lineage>
        <taxon>Bacteria</taxon>
        <taxon>Pseudomonadati</taxon>
        <taxon>Pseudomonadota</taxon>
        <taxon>Gammaproteobacteria</taxon>
        <taxon>Vibrionales</taxon>
        <taxon>Vibrionaceae</taxon>
        <taxon>Vibrio</taxon>
    </lineage>
</organism>
<dbReference type="InterPro" id="IPR039366">
    <property type="entry name" value="Pilotin"/>
</dbReference>
<name>A0ABV4NH32_9VIBR</name>
<dbReference type="Pfam" id="PF09619">
    <property type="entry name" value="YscW"/>
    <property type="match status" value="1"/>
</dbReference>
<sequence>MKKALLIVISLVTLGLLSGCQSAPKPELEGSSIKTVSGTVTYRERIALPEDALVTVTLEDISLADAPSIVIAKHRFMTNGEQVPFKFDLGFDSKKIKENHRYSVRATIEVNNRLRFTTDTVAPVITDTYKTDYVDLRLVGVR</sequence>
<dbReference type="PANTHER" id="PTHR38013">
    <property type="entry name" value="GLYCOPROTEIN/POLYSACCHARIDE METABOLISM"/>
    <property type="match status" value="1"/>
</dbReference>
<dbReference type="PROSITE" id="PS51257">
    <property type="entry name" value="PROKAR_LIPOPROTEIN"/>
    <property type="match status" value="1"/>
</dbReference>
<dbReference type="EMBL" id="JBFRUW010000108">
    <property type="protein sequence ID" value="MFA0570691.1"/>
    <property type="molecule type" value="Genomic_DNA"/>
</dbReference>
<reference evidence="2 3" key="1">
    <citation type="journal article" date="2024" name="ISME J.">
        <title>Tailless and filamentous prophages are predominant in marine Vibrio.</title>
        <authorList>
            <person name="Steensen K."/>
            <person name="Seneca J."/>
            <person name="Bartlau N."/>
            <person name="Yu X.A."/>
            <person name="Hussain F.A."/>
            <person name="Polz M.F."/>
        </authorList>
    </citation>
    <scope>NUCLEOTIDE SEQUENCE [LARGE SCALE GENOMIC DNA]</scope>
    <source>
        <strain evidence="2 3">10N.222.51.A1</strain>
    </source>
</reference>